<keyword evidence="3" id="KW-1185">Reference proteome</keyword>
<dbReference type="GO" id="GO:0035303">
    <property type="term" value="P:regulation of dephosphorylation"/>
    <property type="evidence" value="ECO:0007669"/>
    <property type="project" value="TreeGrafter"/>
</dbReference>
<feature type="region of interest" description="Disordered" evidence="1">
    <location>
        <begin position="281"/>
        <end position="346"/>
    </location>
</feature>
<feature type="compositionally biased region" description="Basic residues" evidence="1">
    <location>
        <begin position="334"/>
        <end position="346"/>
    </location>
</feature>
<protein>
    <recommendedName>
        <fullName evidence="4">Immunoglobulin-binding protein 1</fullName>
    </recommendedName>
</protein>
<dbReference type="InterPro" id="IPR038511">
    <property type="entry name" value="TAP42/TAP46-like_sf"/>
</dbReference>
<dbReference type="PANTHER" id="PTHR10933">
    <property type="entry name" value="IMMUNOGLOBULIN-BINDING PROTEIN 1"/>
    <property type="match status" value="1"/>
</dbReference>
<dbReference type="STRING" id="2018661.A0A2A2KHL5"/>
<dbReference type="Gene3D" id="1.25.40.540">
    <property type="entry name" value="TAP42-like family"/>
    <property type="match status" value="1"/>
</dbReference>
<evidence type="ECO:0000313" key="2">
    <source>
        <dbReference type="EMBL" id="PAV73425.1"/>
    </source>
</evidence>
<dbReference type="GO" id="GO:0009966">
    <property type="term" value="P:regulation of signal transduction"/>
    <property type="evidence" value="ECO:0007669"/>
    <property type="project" value="InterPro"/>
</dbReference>
<dbReference type="GO" id="GO:0005829">
    <property type="term" value="C:cytosol"/>
    <property type="evidence" value="ECO:0007669"/>
    <property type="project" value="TreeGrafter"/>
</dbReference>
<accession>A0A2A2KHL5</accession>
<sequence length="346" mass="39270">MASSSSESNVDDAMDLKRVIEQAEKLAAQIDNGSIDTAQLQTLIPKHIDELAKLTVAVNRLELFSSNETVDDVPTESLRYLLIPCCLGLLHHNHNVQITEKIDELKKAKIYYRDFVNRLKNLEIVDFSLPTGEADLNETETADARPTTSSNGEDRRKMKIERFTRQTAMSKVMQNIRMELKRKADDESLMRELYLSQLKYWAEKVMDEVESIDAEIPMLRMVVERAKTQGNSAVQPPAPSSQPKSSWKPFILTRDAAQKAVFGQGYPSVATLTVDEWAQQRFGNPTGENGNGSALNFPAGHNDNADNEDDKDGDEEAEERERQRKIEWDEYKDTHRRGWGNMHNKG</sequence>
<dbReference type="Proteomes" id="UP000218231">
    <property type="component" value="Unassembled WGS sequence"/>
</dbReference>
<proteinExistence type="predicted"/>
<organism evidence="2 3">
    <name type="scientific">Diploscapter pachys</name>
    <dbReference type="NCBI Taxonomy" id="2018661"/>
    <lineage>
        <taxon>Eukaryota</taxon>
        <taxon>Metazoa</taxon>
        <taxon>Ecdysozoa</taxon>
        <taxon>Nematoda</taxon>
        <taxon>Chromadorea</taxon>
        <taxon>Rhabditida</taxon>
        <taxon>Rhabditina</taxon>
        <taxon>Rhabditomorpha</taxon>
        <taxon>Rhabditoidea</taxon>
        <taxon>Rhabditidae</taxon>
        <taxon>Diploscapter</taxon>
    </lineage>
</organism>
<dbReference type="Pfam" id="PF04177">
    <property type="entry name" value="TAP42"/>
    <property type="match status" value="1"/>
</dbReference>
<name>A0A2A2KHL5_9BILA</name>
<feature type="compositionally biased region" description="Polar residues" evidence="1">
    <location>
        <begin position="281"/>
        <end position="294"/>
    </location>
</feature>
<feature type="compositionally biased region" description="Basic and acidic residues" evidence="1">
    <location>
        <begin position="319"/>
        <end position="333"/>
    </location>
</feature>
<comment type="caution">
    <text evidence="2">The sequence shown here is derived from an EMBL/GenBank/DDBJ whole genome shotgun (WGS) entry which is preliminary data.</text>
</comment>
<evidence type="ECO:0000313" key="3">
    <source>
        <dbReference type="Proteomes" id="UP000218231"/>
    </source>
</evidence>
<dbReference type="PANTHER" id="PTHR10933:SF9">
    <property type="entry name" value="IMMUNOGLOBULIN-BINDING PROTEIN 1"/>
    <property type="match status" value="1"/>
</dbReference>
<gene>
    <name evidence="2" type="ORF">WR25_04656</name>
</gene>
<evidence type="ECO:0000256" key="1">
    <source>
        <dbReference type="SAM" id="MobiDB-lite"/>
    </source>
</evidence>
<feature type="region of interest" description="Disordered" evidence="1">
    <location>
        <begin position="137"/>
        <end position="158"/>
    </location>
</feature>
<dbReference type="OrthoDB" id="10261753at2759"/>
<dbReference type="InterPro" id="IPR007304">
    <property type="entry name" value="TAP46-like"/>
</dbReference>
<dbReference type="EMBL" id="LIAE01008598">
    <property type="protein sequence ID" value="PAV73425.1"/>
    <property type="molecule type" value="Genomic_DNA"/>
</dbReference>
<feature type="compositionally biased region" description="Acidic residues" evidence="1">
    <location>
        <begin position="305"/>
        <end position="318"/>
    </location>
</feature>
<dbReference type="AlphaFoldDB" id="A0A2A2KHL5"/>
<reference evidence="2 3" key="1">
    <citation type="journal article" date="2017" name="Curr. Biol.">
        <title>Genome architecture and evolution of a unichromosomal asexual nematode.</title>
        <authorList>
            <person name="Fradin H."/>
            <person name="Zegar C."/>
            <person name="Gutwein M."/>
            <person name="Lucas J."/>
            <person name="Kovtun M."/>
            <person name="Corcoran D."/>
            <person name="Baugh L.R."/>
            <person name="Kiontke K."/>
            <person name="Gunsalus K."/>
            <person name="Fitch D.H."/>
            <person name="Piano F."/>
        </authorList>
    </citation>
    <scope>NUCLEOTIDE SEQUENCE [LARGE SCALE GENOMIC DNA]</scope>
    <source>
        <strain evidence="2">PF1309</strain>
    </source>
</reference>
<evidence type="ECO:0008006" key="4">
    <source>
        <dbReference type="Google" id="ProtNLM"/>
    </source>
</evidence>
<dbReference type="GO" id="GO:0051721">
    <property type="term" value="F:protein phosphatase 2A binding"/>
    <property type="evidence" value="ECO:0007669"/>
    <property type="project" value="TreeGrafter"/>
</dbReference>